<sequence>MVIHRTPLPGFDVPQARYPGNAQQATDAEIERAGAGSLPEFMNRRLQGVTATDVQGSPFQREITYRGQRLSPLLGAPQGLSLYLDGVRMNQPFGDVVNWELLPEAAIAGLSLVPGSNPLYGLNTLAGALVLTTKSGLTHAGTEAEFSLGSHGRGRMDFGHGRQWGQGWHGYVAGTLFREDGWRDESQGRFGNLFLKLGRQQADTDWTLSLLHGESRLRGNGLLNESLHAIDRRAIYTAPDITRAQDTLLSFQGSHALSVDSRLALQAWYRQGGRDASNGDVGEDWEEWLESCEDDASVPECSDPSAPGFVGPAAVANDSRSRQKEAGLGLQWTRRAGAHQFAAGAEVAGARIEHDQFTAPGSFDANRIFVPSSAVPEHETSLRGRTQRLSLFAADAIDLSPRTQLSLAARWDRTRVRNRLGQPAPLEEEAFTYSKLNPSAGLTHAWTDAATVFLAASQGTRVPTALELGCADEARPCVLPTGLQADPYLKQVVSRTYEAGVRWRAGGVSASAALFRTDNRDDIVFVRSGVSQAGFFVNVPRTRRQGVELSVQGRRPVLQWSAGYTYLRATYQSEGVLPGPLSTDENPNRFSPGTPVANLPRQVLKLAADWRALPRLTLGADMLAVGSRPVAGNEGGSQPALGRIAGHAVLDARVRWRIDDRWQLTLTVNNVFDRDYATAGVGNLDFFPAGRPVLPPGEPAPARFLAPGAPRTFGLALRYEWDR</sequence>
<evidence type="ECO:0000313" key="15">
    <source>
        <dbReference type="Proteomes" id="UP000608513"/>
    </source>
</evidence>
<keyword evidence="5 10" id="KW-0812">Transmembrane</keyword>
<keyword evidence="9 10" id="KW-0998">Cell outer membrane</keyword>
<dbReference type="PANTHER" id="PTHR30069:SF39">
    <property type="entry name" value="BLL6183 PROTEIN"/>
    <property type="match status" value="1"/>
</dbReference>
<evidence type="ECO:0000256" key="9">
    <source>
        <dbReference type="ARBA" id="ARBA00023237"/>
    </source>
</evidence>
<dbReference type="GO" id="GO:0044718">
    <property type="term" value="P:siderophore transmembrane transport"/>
    <property type="evidence" value="ECO:0007669"/>
    <property type="project" value="TreeGrafter"/>
</dbReference>
<dbReference type="InterPro" id="IPR037066">
    <property type="entry name" value="Plug_dom_sf"/>
</dbReference>
<dbReference type="Pfam" id="PF00593">
    <property type="entry name" value="TonB_dep_Rec_b-barrel"/>
    <property type="match status" value="1"/>
</dbReference>
<evidence type="ECO:0000256" key="5">
    <source>
        <dbReference type="ARBA" id="ARBA00022692"/>
    </source>
</evidence>
<evidence type="ECO:0000259" key="13">
    <source>
        <dbReference type="Pfam" id="PF07715"/>
    </source>
</evidence>
<evidence type="ECO:0000256" key="8">
    <source>
        <dbReference type="ARBA" id="ARBA00023170"/>
    </source>
</evidence>
<evidence type="ECO:0000256" key="1">
    <source>
        <dbReference type="ARBA" id="ARBA00004571"/>
    </source>
</evidence>
<dbReference type="InterPro" id="IPR036942">
    <property type="entry name" value="Beta-barrel_TonB_sf"/>
</dbReference>
<comment type="caution">
    <text evidence="14">The sequence shown here is derived from an EMBL/GenBank/DDBJ whole genome shotgun (WGS) entry which is preliminary data.</text>
</comment>
<dbReference type="Gene3D" id="2.40.170.20">
    <property type="entry name" value="TonB-dependent receptor, beta-barrel domain"/>
    <property type="match status" value="1"/>
</dbReference>
<dbReference type="GO" id="GO:0015344">
    <property type="term" value="F:siderophore uptake transmembrane transporter activity"/>
    <property type="evidence" value="ECO:0007669"/>
    <property type="project" value="TreeGrafter"/>
</dbReference>
<accession>A0A923MV97</accession>
<evidence type="ECO:0000256" key="6">
    <source>
        <dbReference type="ARBA" id="ARBA00023077"/>
    </source>
</evidence>
<dbReference type="EMBL" id="JACORT010000008">
    <property type="protein sequence ID" value="MBC5784819.1"/>
    <property type="molecule type" value="Genomic_DNA"/>
</dbReference>
<dbReference type="PANTHER" id="PTHR30069">
    <property type="entry name" value="TONB-DEPENDENT OUTER MEMBRANE RECEPTOR"/>
    <property type="match status" value="1"/>
</dbReference>
<keyword evidence="4 10" id="KW-1134">Transmembrane beta strand</keyword>
<dbReference type="PROSITE" id="PS52016">
    <property type="entry name" value="TONB_DEPENDENT_REC_3"/>
    <property type="match status" value="1"/>
</dbReference>
<gene>
    <name evidence="14" type="ORF">H8N03_17850</name>
</gene>
<dbReference type="Proteomes" id="UP000608513">
    <property type="component" value="Unassembled WGS sequence"/>
</dbReference>
<protein>
    <submittedName>
        <fullName evidence="14">TonB-dependent receptor</fullName>
    </submittedName>
</protein>
<evidence type="ECO:0000256" key="3">
    <source>
        <dbReference type="ARBA" id="ARBA00022448"/>
    </source>
</evidence>
<organism evidence="14 15">
    <name type="scientific">Ramlibacter cellulosilyticus</name>
    <dbReference type="NCBI Taxonomy" id="2764187"/>
    <lineage>
        <taxon>Bacteria</taxon>
        <taxon>Pseudomonadati</taxon>
        <taxon>Pseudomonadota</taxon>
        <taxon>Betaproteobacteria</taxon>
        <taxon>Burkholderiales</taxon>
        <taxon>Comamonadaceae</taxon>
        <taxon>Ramlibacter</taxon>
    </lineage>
</organism>
<dbReference type="InterPro" id="IPR000531">
    <property type="entry name" value="Beta-barrel_TonB"/>
</dbReference>
<dbReference type="SUPFAM" id="SSF56935">
    <property type="entry name" value="Porins"/>
    <property type="match status" value="1"/>
</dbReference>
<dbReference type="Gene3D" id="2.170.130.10">
    <property type="entry name" value="TonB-dependent receptor, plug domain"/>
    <property type="match status" value="1"/>
</dbReference>
<keyword evidence="15" id="KW-1185">Reference proteome</keyword>
<feature type="domain" description="TonB-dependent receptor plug" evidence="13">
    <location>
        <begin position="16"/>
        <end position="128"/>
    </location>
</feature>
<evidence type="ECO:0000256" key="11">
    <source>
        <dbReference type="RuleBase" id="RU003357"/>
    </source>
</evidence>
<evidence type="ECO:0000256" key="10">
    <source>
        <dbReference type="PROSITE-ProRule" id="PRU01360"/>
    </source>
</evidence>
<dbReference type="RefSeq" id="WP_187077569.1">
    <property type="nucleotide sequence ID" value="NZ_JACORT010000008.1"/>
</dbReference>
<evidence type="ECO:0000313" key="14">
    <source>
        <dbReference type="EMBL" id="MBC5784819.1"/>
    </source>
</evidence>
<keyword evidence="7 10" id="KW-0472">Membrane</keyword>
<dbReference type="InterPro" id="IPR012910">
    <property type="entry name" value="Plug_dom"/>
</dbReference>
<evidence type="ECO:0000256" key="2">
    <source>
        <dbReference type="ARBA" id="ARBA00009810"/>
    </source>
</evidence>
<evidence type="ECO:0000256" key="7">
    <source>
        <dbReference type="ARBA" id="ARBA00023136"/>
    </source>
</evidence>
<name>A0A923MV97_9BURK</name>
<feature type="domain" description="TonB-dependent receptor-like beta-barrel" evidence="12">
    <location>
        <begin position="201"/>
        <end position="671"/>
    </location>
</feature>
<comment type="subcellular location">
    <subcellularLocation>
        <location evidence="1 10">Cell outer membrane</location>
        <topology evidence="1 10">Multi-pass membrane protein</topology>
    </subcellularLocation>
</comment>
<dbReference type="AlphaFoldDB" id="A0A923MV97"/>
<dbReference type="InterPro" id="IPR039426">
    <property type="entry name" value="TonB-dep_rcpt-like"/>
</dbReference>
<evidence type="ECO:0000259" key="12">
    <source>
        <dbReference type="Pfam" id="PF00593"/>
    </source>
</evidence>
<dbReference type="Pfam" id="PF07715">
    <property type="entry name" value="Plug"/>
    <property type="match status" value="1"/>
</dbReference>
<proteinExistence type="inferred from homology"/>
<keyword evidence="3 10" id="KW-0813">Transport</keyword>
<comment type="similarity">
    <text evidence="2 10 11">Belongs to the TonB-dependent receptor family.</text>
</comment>
<reference evidence="14" key="1">
    <citation type="submission" date="2020-08" db="EMBL/GenBank/DDBJ databases">
        <title>Ramlibacter sp. USB13 16S ribosomal RNA gene genome sequencing and assembly.</title>
        <authorList>
            <person name="Kang M."/>
        </authorList>
    </citation>
    <scope>NUCLEOTIDE SEQUENCE</scope>
    <source>
        <strain evidence="14">USB13</strain>
    </source>
</reference>
<keyword evidence="8 14" id="KW-0675">Receptor</keyword>
<dbReference type="GO" id="GO:0009279">
    <property type="term" value="C:cell outer membrane"/>
    <property type="evidence" value="ECO:0007669"/>
    <property type="project" value="UniProtKB-SubCell"/>
</dbReference>
<evidence type="ECO:0000256" key="4">
    <source>
        <dbReference type="ARBA" id="ARBA00022452"/>
    </source>
</evidence>
<keyword evidence="6 11" id="KW-0798">TonB box</keyword>